<comment type="caution">
    <text evidence="1">The sequence shown here is derived from an EMBL/GenBank/DDBJ whole genome shotgun (WGS) entry which is preliminary data.</text>
</comment>
<organism evidence="1 2">
    <name type="scientific">Pseudooceanicola lipolyticus</name>
    <dbReference type="NCBI Taxonomy" id="2029104"/>
    <lineage>
        <taxon>Bacteria</taxon>
        <taxon>Pseudomonadati</taxon>
        <taxon>Pseudomonadota</taxon>
        <taxon>Alphaproteobacteria</taxon>
        <taxon>Rhodobacterales</taxon>
        <taxon>Paracoccaceae</taxon>
        <taxon>Pseudooceanicola</taxon>
    </lineage>
</organism>
<gene>
    <name evidence="1" type="ORF">CVM52_23540</name>
</gene>
<feature type="non-terminal residue" evidence="1">
    <location>
        <position position="1"/>
    </location>
</feature>
<evidence type="ECO:0000313" key="2">
    <source>
        <dbReference type="Proteomes" id="UP000231553"/>
    </source>
</evidence>
<dbReference type="GO" id="GO:0016740">
    <property type="term" value="F:transferase activity"/>
    <property type="evidence" value="ECO:0007669"/>
    <property type="project" value="UniProtKB-KW"/>
</dbReference>
<keyword evidence="2" id="KW-1185">Reference proteome</keyword>
<dbReference type="AlphaFoldDB" id="A0A2M8IUJ8"/>
<dbReference type="EMBL" id="PGTB01000222">
    <property type="protein sequence ID" value="PJE34192.1"/>
    <property type="molecule type" value="Genomic_DNA"/>
</dbReference>
<dbReference type="Proteomes" id="UP000231553">
    <property type="component" value="Unassembled WGS sequence"/>
</dbReference>
<evidence type="ECO:0000313" key="1">
    <source>
        <dbReference type="EMBL" id="PJE34192.1"/>
    </source>
</evidence>
<keyword evidence="1" id="KW-0808">Transferase</keyword>
<name>A0A2M8IUJ8_9RHOB</name>
<accession>A0A2M8IUJ8</accession>
<protein>
    <submittedName>
        <fullName evidence="1">CCA tRNA nucleotidyltransferase</fullName>
    </submittedName>
</protein>
<proteinExistence type="predicted"/>
<dbReference type="SUPFAM" id="SSF81891">
    <property type="entry name" value="Poly A polymerase C-terminal region-like"/>
    <property type="match status" value="1"/>
</dbReference>
<reference evidence="1 2" key="1">
    <citation type="journal article" date="2018" name="Int. J. Syst. Evol. Microbiol.">
        <title>Pseudooceanicola lipolyticus sp. nov., a marine alphaproteobacterium, reclassification of Oceanicola flagellatus as Pseudooceanicola flagellatus comb. nov. and emended description of the genus Pseudooceanicola.</title>
        <authorList>
            <person name="Huang M.-M."/>
            <person name="Guo L.-L."/>
            <person name="Wu Y.-H."/>
            <person name="Lai Q.-L."/>
            <person name="Shao Z.-Z."/>
            <person name="Wang C.-S."/>
            <person name="Wu M."/>
            <person name="Xu X.-W."/>
        </authorList>
    </citation>
    <scope>NUCLEOTIDE SEQUENCE [LARGE SCALE GENOMIC DNA]</scope>
    <source>
        <strain evidence="1 2">157</strain>
    </source>
</reference>
<sequence>LRAAASSGMGAAELGYRRQDNAGDALLLRAALLEQPLAPDDLAVAEAAKRAKFPVAAADLQPEFSGPALGARLAELEARWIASGFTLSREQLLLT</sequence>